<keyword evidence="2" id="KW-0863">Zinc-finger</keyword>
<feature type="domain" description="Zinc finger DksA/TraR C4-type" evidence="4">
    <location>
        <begin position="80"/>
        <end position="112"/>
    </location>
</feature>
<dbReference type="InterPro" id="IPR014240">
    <property type="entry name" value="YteA"/>
</dbReference>
<dbReference type="InterPro" id="IPR037187">
    <property type="entry name" value="DnaK_N"/>
</dbReference>
<sequence>MDFKSKLLDKKRELEQVIARKKDDLMIPLTESTDELSMYDQHPADIASELYEREKDAGLLEMMELELQKLNDALYRYENGQYGICSICGSQIEPKRLERVLNTTLCIQCARKTRDDFNRPAEEDITFTGAMSDRGETLEIAGYDFYDSDN</sequence>
<dbReference type="PANTHER" id="PTHR33823">
    <property type="entry name" value="RNA POLYMERASE-BINDING TRANSCRIPTION FACTOR DKSA-RELATED"/>
    <property type="match status" value="1"/>
</dbReference>
<evidence type="ECO:0000259" key="4">
    <source>
        <dbReference type="Pfam" id="PF01258"/>
    </source>
</evidence>
<evidence type="ECO:0000256" key="2">
    <source>
        <dbReference type="ARBA" id="ARBA00022771"/>
    </source>
</evidence>
<dbReference type="InterPro" id="IPR000962">
    <property type="entry name" value="Znf_DskA_TraR"/>
</dbReference>
<keyword evidence="1" id="KW-0479">Metal-binding</keyword>
<reference evidence="5" key="1">
    <citation type="journal article" date="2015" name="Proc. Natl. Acad. Sci. U.S.A.">
        <title>Networks of energetic and metabolic interactions define dynamics in microbial communities.</title>
        <authorList>
            <person name="Embree M."/>
            <person name="Liu J.K."/>
            <person name="Al-Bassam M.M."/>
            <person name="Zengler K."/>
        </authorList>
    </citation>
    <scope>NUCLEOTIDE SEQUENCE</scope>
</reference>
<dbReference type="SUPFAM" id="SSF109635">
    <property type="entry name" value="DnaK suppressor protein DksA, alpha-hairpin domain"/>
    <property type="match status" value="1"/>
</dbReference>
<evidence type="ECO:0000256" key="1">
    <source>
        <dbReference type="ARBA" id="ARBA00022723"/>
    </source>
</evidence>
<dbReference type="GO" id="GO:0008270">
    <property type="term" value="F:zinc ion binding"/>
    <property type="evidence" value="ECO:0007669"/>
    <property type="project" value="UniProtKB-KW"/>
</dbReference>
<name>A0A0W8E1D5_9ZZZZ</name>
<gene>
    <name evidence="5" type="ORF">ASZ90_020119</name>
</gene>
<protein>
    <submittedName>
        <fullName evidence="5">Dnak suppressor protein</fullName>
    </submittedName>
</protein>
<proteinExistence type="predicted"/>
<evidence type="ECO:0000313" key="5">
    <source>
        <dbReference type="EMBL" id="KUG02487.1"/>
    </source>
</evidence>
<accession>A0A0W8E1D5</accession>
<dbReference type="SUPFAM" id="SSF57716">
    <property type="entry name" value="Glucocorticoid receptor-like (DNA-binding domain)"/>
    <property type="match status" value="1"/>
</dbReference>
<dbReference type="Gene3D" id="1.20.120.910">
    <property type="entry name" value="DksA, coiled-coil domain"/>
    <property type="match status" value="1"/>
</dbReference>
<dbReference type="Pfam" id="PF01258">
    <property type="entry name" value="zf-dskA_traR"/>
    <property type="match status" value="1"/>
</dbReference>
<organism evidence="5">
    <name type="scientific">hydrocarbon metagenome</name>
    <dbReference type="NCBI Taxonomy" id="938273"/>
    <lineage>
        <taxon>unclassified sequences</taxon>
        <taxon>metagenomes</taxon>
        <taxon>ecological metagenomes</taxon>
    </lineage>
</organism>
<dbReference type="AlphaFoldDB" id="A0A0W8E1D5"/>
<dbReference type="NCBIfam" id="TIGR02890">
    <property type="entry name" value="bacill_yteA"/>
    <property type="match status" value="1"/>
</dbReference>
<evidence type="ECO:0000256" key="3">
    <source>
        <dbReference type="ARBA" id="ARBA00022833"/>
    </source>
</evidence>
<dbReference type="PANTHER" id="PTHR33823:SF4">
    <property type="entry name" value="GENERAL STRESS PROTEIN 16O"/>
    <property type="match status" value="1"/>
</dbReference>
<comment type="caution">
    <text evidence="5">The sequence shown here is derived from an EMBL/GenBank/DDBJ whole genome shotgun (WGS) entry which is preliminary data.</text>
</comment>
<dbReference type="PROSITE" id="PS51128">
    <property type="entry name" value="ZF_DKSA_2"/>
    <property type="match status" value="1"/>
</dbReference>
<keyword evidence="3" id="KW-0862">Zinc</keyword>
<dbReference type="EMBL" id="LNQE01001918">
    <property type="protein sequence ID" value="KUG02487.1"/>
    <property type="molecule type" value="Genomic_DNA"/>
</dbReference>